<comment type="catalytic activity">
    <reaction evidence="15">
        <text>2 L-cysteine = S-sulfanyl-L-cysteine + L-alanine</text>
        <dbReference type="Rhea" id="RHEA:78543"/>
        <dbReference type="ChEBI" id="CHEBI:35235"/>
        <dbReference type="ChEBI" id="CHEBI:57972"/>
        <dbReference type="ChEBI" id="CHEBI:58591"/>
    </reaction>
    <physiologicalReaction direction="left-to-right" evidence="15">
        <dbReference type="Rhea" id="RHEA:78544"/>
    </physiologicalReaction>
</comment>
<dbReference type="SUPFAM" id="SSF52374">
    <property type="entry name" value="Nucleotidylyl transferase"/>
    <property type="match status" value="1"/>
</dbReference>
<dbReference type="PRINTS" id="PR00983">
    <property type="entry name" value="TRNASYNTHCYS"/>
</dbReference>
<dbReference type="CDD" id="cd00672">
    <property type="entry name" value="CysRS_core"/>
    <property type="match status" value="1"/>
</dbReference>
<evidence type="ECO:0000256" key="13">
    <source>
        <dbReference type="ARBA" id="ARBA00045476"/>
    </source>
</evidence>
<comment type="catalytic activity">
    <reaction evidence="17">
        <text>S-sulfanyl-L-cysteine + tRNA(Cys) + ATP = (S)-sulfanyl-L-cysteinyl-tRNA(Cys) + AMP + diphosphate</text>
        <dbReference type="Rhea" id="RHEA:78647"/>
        <dbReference type="Rhea" id="RHEA-COMP:9661"/>
        <dbReference type="Rhea" id="RHEA-COMP:19119"/>
        <dbReference type="ChEBI" id="CHEBI:30616"/>
        <dbReference type="ChEBI" id="CHEBI:33019"/>
        <dbReference type="ChEBI" id="CHEBI:58591"/>
        <dbReference type="ChEBI" id="CHEBI:78442"/>
        <dbReference type="ChEBI" id="CHEBI:229520"/>
        <dbReference type="ChEBI" id="CHEBI:456215"/>
    </reaction>
    <physiologicalReaction direction="left-to-right" evidence="17">
        <dbReference type="Rhea" id="RHEA:78648"/>
    </physiologicalReaction>
</comment>
<dbReference type="Proteomes" id="UP001153712">
    <property type="component" value="Chromosome 12"/>
</dbReference>
<evidence type="ECO:0000256" key="5">
    <source>
        <dbReference type="ARBA" id="ARBA00022723"/>
    </source>
</evidence>
<feature type="domain" description="tRNA synthetases class I catalytic" evidence="19">
    <location>
        <begin position="52"/>
        <end position="345"/>
    </location>
</feature>
<organism evidence="20 21">
    <name type="scientific">Phyllotreta striolata</name>
    <name type="common">Striped flea beetle</name>
    <name type="synonym">Crioceris striolata</name>
    <dbReference type="NCBI Taxonomy" id="444603"/>
    <lineage>
        <taxon>Eukaryota</taxon>
        <taxon>Metazoa</taxon>
        <taxon>Ecdysozoa</taxon>
        <taxon>Arthropoda</taxon>
        <taxon>Hexapoda</taxon>
        <taxon>Insecta</taxon>
        <taxon>Pterygota</taxon>
        <taxon>Neoptera</taxon>
        <taxon>Endopterygota</taxon>
        <taxon>Coleoptera</taxon>
        <taxon>Polyphaga</taxon>
        <taxon>Cucujiformia</taxon>
        <taxon>Chrysomeloidea</taxon>
        <taxon>Chrysomelidae</taxon>
        <taxon>Galerucinae</taxon>
        <taxon>Alticini</taxon>
        <taxon>Phyllotreta</taxon>
    </lineage>
</organism>
<dbReference type="InterPro" id="IPR032678">
    <property type="entry name" value="tRNA-synt_1_cat_dom"/>
</dbReference>
<dbReference type="FunFam" id="3.40.50.620:FF:000027">
    <property type="entry name" value="Cysteine--tRNA ligase, cytoplasmic"/>
    <property type="match status" value="1"/>
</dbReference>
<dbReference type="Gene3D" id="3.40.50.620">
    <property type="entry name" value="HUPs"/>
    <property type="match status" value="1"/>
</dbReference>
<dbReference type="EC" id="6.1.1.16" evidence="3"/>
<evidence type="ECO:0000259" key="19">
    <source>
        <dbReference type="Pfam" id="PF01406"/>
    </source>
</evidence>
<keyword evidence="6" id="KW-0547">Nucleotide-binding</keyword>
<comment type="function">
    <text evidence="12">Mitochondrial cysteine-specific aminoacyl-tRNA synthetase that catalyzes the ATP-dependent ligation of cysteine to tRNA(Cys).</text>
</comment>
<comment type="catalytic activity">
    <reaction evidence="18">
        <text>tRNA(Cys) + L-cysteine + ATP = L-cysteinyl-tRNA(Cys) + AMP + diphosphate</text>
        <dbReference type="Rhea" id="RHEA:17773"/>
        <dbReference type="Rhea" id="RHEA-COMP:9661"/>
        <dbReference type="Rhea" id="RHEA-COMP:9679"/>
        <dbReference type="ChEBI" id="CHEBI:30616"/>
        <dbReference type="ChEBI" id="CHEBI:33019"/>
        <dbReference type="ChEBI" id="CHEBI:35235"/>
        <dbReference type="ChEBI" id="CHEBI:78442"/>
        <dbReference type="ChEBI" id="CHEBI:78517"/>
        <dbReference type="ChEBI" id="CHEBI:456215"/>
        <dbReference type="EC" id="6.1.1.16"/>
    </reaction>
    <physiologicalReaction direction="right-to-left" evidence="18">
        <dbReference type="Rhea" id="RHEA:17775"/>
    </physiologicalReaction>
</comment>
<evidence type="ECO:0000256" key="11">
    <source>
        <dbReference type="ARBA" id="ARBA00031499"/>
    </source>
</evidence>
<dbReference type="InterPro" id="IPR014729">
    <property type="entry name" value="Rossmann-like_a/b/a_fold"/>
</dbReference>
<keyword evidence="8" id="KW-0067">ATP-binding</keyword>
<comment type="cofactor">
    <cofactor evidence="1">
        <name>Zn(2+)</name>
        <dbReference type="ChEBI" id="CHEBI:29105"/>
    </cofactor>
</comment>
<evidence type="ECO:0000256" key="12">
    <source>
        <dbReference type="ARBA" id="ARBA00043868"/>
    </source>
</evidence>
<keyword evidence="10" id="KW-0030">Aminoacyl-tRNA synthetase</keyword>
<evidence type="ECO:0000256" key="1">
    <source>
        <dbReference type="ARBA" id="ARBA00001947"/>
    </source>
</evidence>
<dbReference type="Pfam" id="PF01406">
    <property type="entry name" value="tRNA-synt_1e"/>
    <property type="match status" value="1"/>
</dbReference>
<evidence type="ECO:0000256" key="4">
    <source>
        <dbReference type="ARBA" id="ARBA00022598"/>
    </source>
</evidence>
<dbReference type="GO" id="GO:0005524">
    <property type="term" value="F:ATP binding"/>
    <property type="evidence" value="ECO:0007669"/>
    <property type="project" value="UniProtKB-KW"/>
</dbReference>
<keyword evidence="7" id="KW-0862">Zinc</keyword>
<keyword evidence="21" id="KW-1185">Reference proteome</keyword>
<evidence type="ECO:0000256" key="6">
    <source>
        <dbReference type="ARBA" id="ARBA00022741"/>
    </source>
</evidence>
<comment type="similarity">
    <text evidence="2">Belongs to the class-I aminoacyl-tRNA synthetase family.</text>
</comment>
<accession>A0A9N9TJT2</accession>
<proteinExistence type="inferred from homology"/>
<evidence type="ECO:0000256" key="9">
    <source>
        <dbReference type="ARBA" id="ARBA00022917"/>
    </source>
</evidence>
<evidence type="ECO:0000256" key="2">
    <source>
        <dbReference type="ARBA" id="ARBA00005594"/>
    </source>
</evidence>
<dbReference type="InterPro" id="IPR024909">
    <property type="entry name" value="Cys-tRNA/MSH_ligase"/>
</dbReference>
<dbReference type="GO" id="GO:0005737">
    <property type="term" value="C:cytoplasm"/>
    <property type="evidence" value="ECO:0007669"/>
    <property type="project" value="TreeGrafter"/>
</dbReference>
<keyword evidence="9" id="KW-0648">Protein biosynthesis</keyword>
<evidence type="ECO:0000256" key="18">
    <source>
        <dbReference type="ARBA" id="ARBA00049046"/>
    </source>
</evidence>
<evidence type="ECO:0000256" key="15">
    <source>
        <dbReference type="ARBA" id="ARBA00047548"/>
    </source>
</evidence>
<dbReference type="GO" id="GO:0004817">
    <property type="term" value="F:cysteine-tRNA ligase activity"/>
    <property type="evidence" value="ECO:0007669"/>
    <property type="project" value="UniProtKB-EC"/>
</dbReference>
<reference evidence="20" key="1">
    <citation type="submission" date="2022-01" db="EMBL/GenBank/DDBJ databases">
        <authorList>
            <person name="King R."/>
        </authorList>
    </citation>
    <scope>NUCLEOTIDE SEQUENCE</scope>
</reference>
<dbReference type="Gene3D" id="1.20.120.1910">
    <property type="entry name" value="Cysteine-tRNA ligase, C-terminal anti-codon recognition domain"/>
    <property type="match status" value="1"/>
</dbReference>
<keyword evidence="5" id="KW-0479">Metal-binding</keyword>
<dbReference type="GO" id="GO:0046872">
    <property type="term" value="F:metal ion binding"/>
    <property type="evidence" value="ECO:0007669"/>
    <property type="project" value="UniProtKB-KW"/>
</dbReference>
<dbReference type="SUPFAM" id="SSF47323">
    <property type="entry name" value="Anticodon-binding domain of a subclass of class I aminoacyl-tRNA synthetases"/>
    <property type="match status" value="1"/>
</dbReference>
<dbReference type="InterPro" id="IPR009080">
    <property type="entry name" value="tRNAsynth_Ia_anticodon-bd"/>
</dbReference>
<dbReference type="OrthoDB" id="438179at2759"/>
<dbReference type="GO" id="GO:0006423">
    <property type="term" value="P:cysteinyl-tRNA aminoacylation"/>
    <property type="evidence" value="ECO:0007669"/>
    <property type="project" value="InterPro"/>
</dbReference>
<dbReference type="EMBL" id="OU900105">
    <property type="protein sequence ID" value="CAG9856584.1"/>
    <property type="molecule type" value="Genomic_DNA"/>
</dbReference>
<protein>
    <recommendedName>
        <fullName evidence="3">cysteine--tRNA ligase</fullName>
        <ecNumber evidence="3">6.1.1.16</ecNumber>
    </recommendedName>
    <alternativeName>
        <fullName evidence="11">Cysteinyl-tRNA synthetase</fullName>
    </alternativeName>
</protein>
<evidence type="ECO:0000256" key="14">
    <source>
        <dbReference type="ARBA" id="ARBA00047499"/>
    </source>
</evidence>
<dbReference type="PANTHER" id="PTHR10890:SF27">
    <property type="entry name" value="CYSTEINE--TRNA LIGASE, MITOCHONDRIAL-RELATED"/>
    <property type="match status" value="1"/>
</dbReference>
<dbReference type="HAMAP" id="MF_00041">
    <property type="entry name" value="Cys_tRNA_synth"/>
    <property type="match status" value="1"/>
</dbReference>
<comment type="catalytic activity">
    <reaction evidence="16">
        <text>S-sulfanyl-L-cysteine + L-cysteine = S-disulfanyl-L-cysteine + L-alanine</text>
        <dbReference type="Rhea" id="RHEA:78627"/>
        <dbReference type="ChEBI" id="CHEBI:35235"/>
        <dbReference type="ChEBI" id="CHEBI:57972"/>
        <dbReference type="ChEBI" id="CHEBI:58591"/>
        <dbReference type="ChEBI" id="CHEBI:229465"/>
    </reaction>
    <physiologicalReaction direction="left-to-right" evidence="16">
        <dbReference type="Rhea" id="RHEA:78628"/>
    </physiologicalReaction>
</comment>
<comment type="function">
    <text evidence="13">In addition to its role as an aminoacyl-tRNA synthetase, has also cysteine persulfide synthase activity. Produces reactive persulfide species such as cysteine persulfide (CysSSH) from substrate cysteine and mediate direct incorporation of CysSSH into proteins during translations, resulting in protein persulfides and polysulfides. CysSSHs behave as potent antioxidants and cellular protectants.</text>
</comment>
<sequence length="512" mass="58315">MHFKVFSKTYLIKVPQQIRKNHHWLAPTGWDTGIKVHNCITKQKEPLILKNKQFMTWYTCGPTVYDSSHLGHASCYVKLDIIQRILKEYFNINLVTALNITDIDDKIIRRAEELKVSHRELTKKYESEFWTDCQSLGISKPTVVVKVTEHIPLVIKFIEKLLDNNQCYIASDKSVYFDVKTTKNYGKLQNIGEQEEKKEPGHVKKSLLDFALWKSTKAEGEPFWESPWGNGRPGWHIECSALASRIFGSNIDIHAGGIDLRFPHHENEEAQSCAFHGTSQWVNYWLHTGHLHLNQSTKMSKSLKNTVSIQDMLKTHDPHDFRMACVLSRYQNNMEYSDELMSTAKNTLKTFKNCVATCDEFKNGYISSTVDANVLNEHLDKSARNIHDALCDDFDTPSVIKILNELVSVTNSMLYTTASAGNTNGLGSVLAVRNFIDNILGIFGLNVLPEADASKDFSEIVDVLNEFRQAVRCLGIDDKNKNILQLCDNVRDKAKTCGVLFKDRGKLSTWSM</sequence>
<dbReference type="NCBIfam" id="TIGR00435">
    <property type="entry name" value="cysS"/>
    <property type="match status" value="1"/>
</dbReference>
<keyword evidence="4" id="KW-0436">Ligase</keyword>
<comment type="catalytic activity">
    <reaction evidence="14">
        <text>S-disulfanyl-L-cysteine + tRNA(Cys) + ATP = (S)-disulfanyl-L-cysteinyl-tRNA(Cys) + AMP + diphosphate</text>
        <dbReference type="Rhea" id="RHEA:78651"/>
        <dbReference type="Rhea" id="RHEA-COMP:9661"/>
        <dbReference type="Rhea" id="RHEA-COMP:19120"/>
        <dbReference type="ChEBI" id="CHEBI:30616"/>
        <dbReference type="ChEBI" id="CHEBI:33019"/>
        <dbReference type="ChEBI" id="CHEBI:78442"/>
        <dbReference type="ChEBI" id="CHEBI:229465"/>
        <dbReference type="ChEBI" id="CHEBI:229521"/>
        <dbReference type="ChEBI" id="CHEBI:456215"/>
    </reaction>
    <physiologicalReaction direction="left-to-right" evidence="14">
        <dbReference type="Rhea" id="RHEA:78652"/>
    </physiologicalReaction>
</comment>
<evidence type="ECO:0000256" key="17">
    <source>
        <dbReference type="ARBA" id="ARBA00048609"/>
    </source>
</evidence>
<evidence type="ECO:0000256" key="10">
    <source>
        <dbReference type="ARBA" id="ARBA00023146"/>
    </source>
</evidence>
<gene>
    <name evidence="20" type="ORF">PHYEVI_LOCUS3004</name>
</gene>
<evidence type="ECO:0000256" key="3">
    <source>
        <dbReference type="ARBA" id="ARBA00012832"/>
    </source>
</evidence>
<evidence type="ECO:0000256" key="8">
    <source>
        <dbReference type="ARBA" id="ARBA00022840"/>
    </source>
</evidence>
<evidence type="ECO:0000256" key="16">
    <source>
        <dbReference type="ARBA" id="ARBA00047731"/>
    </source>
</evidence>
<evidence type="ECO:0000313" key="20">
    <source>
        <dbReference type="EMBL" id="CAG9856584.1"/>
    </source>
</evidence>
<evidence type="ECO:0000313" key="21">
    <source>
        <dbReference type="Proteomes" id="UP001153712"/>
    </source>
</evidence>
<name>A0A9N9TJT2_PHYSR</name>
<dbReference type="AlphaFoldDB" id="A0A9N9TJT2"/>
<dbReference type="InterPro" id="IPR015803">
    <property type="entry name" value="Cys-tRNA-ligase"/>
</dbReference>
<evidence type="ECO:0000256" key="7">
    <source>
        <dbReference type="ARBA" id="ARBA00022833"/>
    </source>
</evidence>
<dbReference type="PANTHER" id="PTHR10890">
    <property type="entry name" value="CYSTEINYL-TRNA SYNTHETASE"/>
    <property type="match status" value="1"/>
</dbReference>